<dbReference type="EMBL" id="QTSU01000002">
    <property type="protein sequence ID" value="RDZ27484.1"/>
    <property type="molecule type" value="Genomic_DNA"/>
</dbReference>
<name>A0A371K0Q6_9GAMM</name>
<protein>
    <submittedName>
        <fullName evidence="1">Uncharacterized protein</fullName>
    </submittedName>
</protein>
<accession>A0A371K0Q6</accession>
<keyword evidence="2" id="KW-1185">Reference proteome</keyword>
<gene>
    <name evidence="1" type="ORF">DX914_14765</name>
</gene>
<evidence type="ECO:0000313" key="2">
    <source>
        <dbReference type="Proteomes" id="UP000264492"/>
    </source>
</evidence>
<evidence type="ECO:0000313" key="1">
    <source>
        <dbReference type="EMBL" id="RDZ27484.1"/>
    </source>
</evidence>
<dbReference type="AlphaFoldDB" id="A0A371K0Q6"/>
<reference evidence="1 2" key="1">
    <citation type="submission" date="2018-08" db="EMBL/GenBank/DDBJ databases">
        <title>Lysobacter sp. zong2l5, whole genome shotgun sequence.</title>
        <authorList>
            <person name="Zhang X."/>
            <person name="Feng G."/>
            <person name="Zhu H."/>
        </authorList>
    </citation>
    <scope>NUCLEOTIDE SEQUENCE [LARGE SCALE GENOMIC DNA]</scope>
    <source>
        <strain evidence="2">zong2l5</strain>
    </source>
</reference>
<sequence>MPEYYLVYFLLVELLGFPHEGPEEKVAWTIPLDYRGTLYTIEHRKMGLGLFIPDPDAHAAEANEIVNRIEKATKEAQPFFDWLADQQVAQSAVNVANHSQPLHQRYKFLRDSAQAQFDAAERRQAESRAAAAQITSLSDWPKLHLLGTRFEPEGDWLALSAVEAFFSWTEHALIHLAILQGRVTTASQVATLAAGDWTGKFKAVLDLSDAGAPALLNRILAVRQDLRNHVAHGAFGKQGEALSFHSSAGAVPVLLPHRTGPRHFRIGHGLAFDARRVFGVLDEFEAFMFAGARAPARVFLLEERYDTVLTMAATYAIAMQSISEMRDFLRHWGDQVDRSANMDW</sequence>
<proteinExistence type="predicted"/>
<dbReference type="Proteomes" id="UP000264492">
    <property type="component" value="Unassembled WGS sequence"/>
</dbReference>
<comment type="caution">
    <text evidence="1">The sequence shown here is derived from an EMBL/GenBank/DDBJ whole genome shotgun (WGS) entry which is preliminary data.</text>
</comment>
<organism evidence="1 2">
    <name type="scientific">Lysobacter silvisoli</name>
    <dbReference type="NCBI Taxonomy" id="2293254"/>
    <lineage>
        <taxon>Bacteria</taxon>
        <taxon>Pseudomonadati</taxon>
        <taxon>Pseudomonadota</taxon>
        <taxon>Gammaproteobacteria</taxon>
        <taxon>Lysobacterales</taxon>
        <taxon>Lysobacteraceae</taxon>
        <taxon>Lysobacter</taxon>
    </lineage>
</organism>